<dbReference type="InterPro" id="IPR048933">
    <property type="entry name" value="B_lactamase-like_C"/>
</dbReference>
<dbReference type="SMART" id="SM00849">
    <property type="entry name" value="Lactamase_B"/>
    <property type="match status" value="1"/>
</dbReference>
<keyword evidence="2" id="KW-0378">Hydrolase</keyword>
<dbReference type="GO" id="GO:0016787">
    <property type="term" value="F:hydrolase activity"/>
    <property type="evidence" value="ECO:0007669"/>
    <property type="project" value="UniProtKB-KW"/>
</dbReference>
<proteinExistence type="predicted"/>
<comment type="caution">
    <text evidence="2">The sequence shown here is derived from an EMBL/GenBank/DDBJ whole genome shotgun (WGS) entry which is preliminary data.</text>
</comment>
<dbReference type="Proteomes" id="UP001595556">
    <property type="component" value="Unassembled WGS sequence"/>
</dbReference>
<dbReference type="EC" id="3.-.-.-" evidence="2"/>
<organism evidence="2 3">
    <name type="scientific">Piscinibacterium candidicorallinum</name>
    <dbReference type="NCBI Taxonomy" id="1793872"/>
    <lineage>
        <taxon>Bacteria</taxon>
        <taxon>Pseudomonadati</taxon>
        <taxon>Pseudomonadota</taxon>
        <taxon>Betaproteobacteria</taxon>
        <taxon>Burkholderiales</taxon>
        <taxon>Piscinibacterium</taxon>
    </lineage>
</organism>
<dbReference type="EMBL" id="JBHRTI010000007">
    <property type="protein sequence ID" value="MFC3148491.1"/>
    <property type="molecule type" value="Genomic_DNA"/>
</dbReference>
<dbReference type="Pfam" id="PF00753">
    <property type="entry name" value="Lactamase_B"/>
    <property type="match status" value="1"/>
</dbReference>
<dbReference type="InterPro" id="IPR050662">
    <property type="entry name" value="Sec-metab_biosynth-thioest"/>
</dbReference>
<dbReference type="PANTHER" id="PTHR23131:SF4">
    <property type="entry name" value="METALLO-BETA-LACTAMASE SUPERFAMILY POTEIN"/>
    <property type="match status" value="1"/>
</dbReference>
<dbReference type="InterPro" id="IPR036866">
    <property type="entry name" value="RibonucZ/Hydroxyglut_hydro"/>
</dbReference>
<reference evidence="3" key="1">
    <citation type="journal article" date="2019" name="Int. J. Syst. Evol. Microbiol.">
        <title>The Global Catalogue of Microorganisms (GCM) 10K type strain sequencing project: providing services to taxonomists for standard genome sequencing and annotation.</title>
        <authorList>
            <consortium name="The Broad Institute Genomics Platform"/>
            <consortium name="The Broad Institute Genome Sequencing Center for Infectious Disease"/>
            <person name="Wu L."/>
            <person name="Ma J."/>
        </authorList>
    </citation>
    <scope>NUCLEOTIDE SEQUENCE [LARGE SCALE GENOMIC DNA]</scope>
    <source>
        <strain evidence="3">KCTC 52168</strain>
    </source>
</reference>
<dbReference type="SUPFAM" id="SSF56281">
    <property type="entry name" value="Metallo-hydrolase/oxidoreductase"/>
    <property type="match status" value="1"/>
</dbReference>
<dbReference type="PANTHER" id="PTHR23131">
    <property type="entry name" value="ENDORIBONUCLEASE LACTB2"/>
    <property type="match status" value="1"/>
</dbReference>
<evidence type="ECO:0000313" key="3">
    <source>
        <dbReference type="Proteomes" id="UP001595556"/>
    </source>
</evidence>
<evidence type="ECO:0000313" key="2">
    <source>
        <dbReference type="EMBL" id="MFC3148491.1"/>
    </source>
</evidence>
<dbReference type="InterPro" id="IPR036388">
    <property type="entry name" value="WH-like_DNA-bd_sf"/>
</dbReference>
<keyword evidence="3" id="KW-1185">Reference proteome</keyword>
<protein>
    <submittedName>
        <fullName evidence="2">MBL fold metallo-hydrolase</fullName>
        <ecNumber evidence="2">3.-.-.-</ecNumber>
    </submittedName>
</protein>
<evidence type="ECO:0000259" key="1">
    <source>
        <dbReference type="SMART" id="SM00849"/>
    </source>
</evidence>
<feature type="domain" description="Metallo-beta-lactamase" evidence="1">
    <location>
        <begin position="42"/>
        <end position="261"/>
    </location>
</feature>
<gene>
    <name evidence="2" type="ORF">ACFOEN_12740</name>
</gene>
<dbReference type="Gene3D" id="3.60.15.10">
    <property type="entry name" value="Ribonuclease Z/Hydroxyacylglutathione hydrolase-like"/>
    <property type="match status" value="1"/>
</dbReference>
<dbReference type="Gene3D" id="1.10.10.10">
    <property type="entry name" value="Winged helix-like DNA-binding domain superfamily/Winged helix DNA-binding domain"/>
    <property type="match status" value="1"/>
</dbReference>
<dbReference type="InterPro" id="IPR001279">
    <property type="entry name" value="Metallo-B-lactamas"/>
</dbReference>
<name>A0ABV7H7B2_9BURK</name>
<dbReference type="RefSeq" id="WP_377305050.1">
    <property type="nucleotide sequence ID" value="NZ_CP180191.1"/>
</dbReference>
<accession>A0ABV7H7B2</accession>
<dbReference type="Pfam" id="PF21221">
    <property type="entry name" value="B_lactamase-like_C"/>
    <property type="match status" value="1"/>
</dbReference>
<sequence>MNLLEAELHYPFADTLPAPGELMTVAPGVQWLRMPLPFALDHINLWLLDDTGSEGPGHAIVDCGIADATTRGYWEAIFASLQAPVRRVIATHMHPDHIGNAAWLVERWGCPFHCSMTDYAMARGLIAAPSGSGGDAAARHFRLHGLMDAADIERIRHRGDHFANMVPAVPPSFKRLMDDQPITIGHRTWRTIAGWGHAPEHMALWCEALGVLISGDMVLPRISTNVSVWDMEPEADPLGLFLKSLARYEALPADTLVLPSHGKPFTGLHTRIRQLREHHDARLAEVREACAAAPQSAADLLGLLFRRKLDLHQTTFAMGEALAHLHWLWHRGELQRSKDTDGVLRFSAR</sequence>